<name>V9DAJ5_9EURO</name>
<feature type="compositionally biased region" description="Polar residues" evidence="1">
    <location>
        <begin position="1007"/>
        <end position="1022"/>
    </location>
</feature>
<feature type="region of interest" description="Disordered" evidence="1">
    <location>
        <begin position="1"/>
        <end position="34"/>
    </location>
</feature>
<feature type="region of interest" description="Disordered" evidence="1">
    <location>
        <begin position="956"/>
        <end position="1048"/>
    </location>
</feature>
<feature type="compositionally biased region" description="Basic residues" evidence="1">
    <location>
        <begin position="1036"/>
        <end position="1048"/>
    </location>
</feature>
<dbReference type="OrthoDB" id="1920326at2759"/>
<gene>
    <name evidence="2" type="ORF">G647_05526</name>
</gene>
<dbReference type="EMBL" id="KB822705">
    <property type="protein sequence ID" value="ETI23721.1"/>
    <property type="molecule type" value="Genomic_DNA"/>
</dbReference>
<dbReference type="Gene3D" id="3.30.420.10">
    <property type="entry name" value="Ribonuclease H-like superfamily/Ribonuclease H"/>
    <property type="match status" value="1"/>
</dbReference>
<sequence>MPRKPASASRPNPLLPPESSLSKRPKYPRTPVAMTGLPAANNFRVGEVVSPDLSLPNSPIQARRNAEKEAARQEKEEIERMRQAWMQKMHEAKKITDLVEAFLRTWQQEEALVRRRREEEAAKRRAWTRKLRKAEQIANLVESFGWDDKTSMDRYLQLRSLVARGKELEHGLQDSYQKSGLNPRTRQVANSALHSLVEAFDHPDLAWTQHCLGESRLGRRRSLPAREGKTRPSLPSRIKFSLVELMTLQDEMADTAAMICVHLHELRQLRRKRLQLAWAAELYSYYRFTLPLEYLAEAASQTATRIRNNYLQFRKGAKLLYHPFSPRLAKIIDDDPVLYHIGKVQWLSRVIVRDIRDELSQISSSVLQRELFSTYQPLSTYNAYFPLLKTHIDHFAHGCSNEKLLRLSSRLSEIQRDIRLLGDFTWLWTGISKVSLLDRYCSNDYHASMDQAHVGPPASTIIRAIVPSAQVSAAHTAPWATPTPLYPLGPAVPILYVTTFSGLTSVLPRFSDPERCKYLAFDTVQSPGTECHPSIQFLTLASEHEVAVIQFGSINYYSILQDEPFRDVMKNPAILKVGVDVESQRRLLAAGPGIEVEGLIELHTWEDHDKSLNDISFNNGRSRRISSIAARSLGFPLPPLDLDQAVKDLFKFKVVRRIQATESGDPLQFLTHLASRAYAILRIYLASTTSGSLSSTPTAHPSLGPVEVYGQARHPGNNPEFRISRMKYLKIMAQFLATRTTFWARSDIQATDLSSRRQQKKRLTAYFLFTTFNERLETIEEILGMSQVASNILAIVNDAQLPLRTQDAGLLERYRRIHHEDMSILGIQSDLNIPLRARSYMAPTMAGQNAEPTSGPMGEVAWKSTNPPARRKRRPTASSVLKKPTSHFANQSTSTSLEILASGEWSLDSDSIPIRRLATDRLSRAERRRLQTKIRQQLSRTRMQVGELEVEDVFASPIPDSPRAETKPLGEQLGRKKSKKRSMTNAGGSWMPKTVKYSNPADCAIRSSINDPGQGRTSSFRNKGTVRAIDGLTLAQRRKRKRSSNGQA</sequence>
<evidence type="ECO:0000313" key="2">
    <source>
        <dbReference type="EMBL" id="ETI23721.1"/>
    </source>
</evidence>
<organism evidence="2 3">
    <name type="scientific">Cladophialophora carrionii CBS 160.54</name>
    <dbReference type="NCBI Taxonomy" id="1279043"/>
    <lineage>
        <taxon>Eukaryota</taxon>
        <taxon>Fungi</taxon>
        <taxon>Dikarya</taxon>
        <taxon>Ascomycota</taxon>
        <taxon>Pezizomycotina</taxon>
        <taxon>Eurotiomycetes</taxon>
        <taxon>Chaetothyriomycetidae</taxon>
        <taxon>Chaetothyriales</taxon>
        <taxon>Herpotrichiellaceae</taxon>
        <taxon>Cladophialophora</taxon>
    </lineage>
</organism>
<dbReference type="HOGENOM" id="CLU_277565_0_0_1"/>
<dbReference type="RefSeq" id="XP_008728076.1">
    <property type="nucleotide sequence ID" value="XM_008729854.1"/>
</dbReference>
<dbReference type="InterPro" id="IPR012337">
    <property type="entry name" value="RNaseH-like_sf"/>
</dbReference>
<feature type="compositionally biased region" description="Basic and acidic residues" evidence="1">
    <location>
        <begin position="64"/>
        <end position="73"/>
    </location>
</feature>
<evidence type="ECO:0000256" key="1">
    <source>
        <dbReference type="SAM" id="MobiDB-lite"/>
    </source>
</evidence>
<protein>
    <submittedName>
        <fullName evidence="2">Uncharacterized protein</fullName>
    </submittedName>
</protein>
<accession>V9DAJ5</accession>
<feature type="region of interest" description="Disordered" evidence="1">
    <location>
        <begin position="846"/>
        <end position="894"/>
    </location>
</feature>
<dbReference type="AlphaFoldDB" id="V9DAJ5"/>
<feature type="region of interest" description="Disordered" evidence="1">
    <location>
        <begin position="54"/>
        <end position="73"/>
    </location>
</feature>
<dbReference type="VEuPathDB" id="FungiDB:G647_05526"/>
<reference evidence="2 3" key="1">
    <citation type="submission" date="2013-03" db="EMBL/GenBank/DDBJ databases">
        <title>The Genome Sequence of Cladophialophora carrionii CBS 160.54.</title>
        <authorList>
            <consortium name="The Broad Institute Genomics Platform"/>
            <person name="Cuomo C."/>
            <person name="de Hoog S."/>
            <person name="Gorbushina A."/>
            <person name="Walker B."/>
            <person name="Young S.K."/>
            <person name="Zeng Q."/>
            <person name="Gargeya S."/>
            <person name="Fitzgerald M."/>
            <person name="Haas B."/>
            <person name="Abouelleil A."/>
            <person name="Allen A.W."/>
            <person name="Alvarado L."/>
            <person name="Arachchi H.M."/>
            <person name="Berlin A.M."/>
            <person name="Chapman S.B."/>
            <person name="Gainer-Dewar J."/>
            <person name="Goldberg J."/>
            <person name="Griggs A."/>
            <person name="Gujja S."/>
            <person name="Hansen M."/>
            <person name="Howarth C."/>
            <person name="Imamovic A."/>
            <person name="Ireland A."/>
            <person name="Larimer J."/>
            <person name="McCowan C."/>
            <person name="Murphy C."/>
            <person name="Pearson M."/>
            <person name="Poon T.W."/>
            <person name="Priest M."/>
            <person name="Roberts A."/>
            <person name="Saif S."/>
            <person name="Shea T."/>
            <person name="Sisk P."/>
            <person name="Sykes S."/>
            <person name="Wortman J."/>
            <person name="Nusbaum C."/>
            <person name="Birren B."/>
        </authorList>
    </citation>
    <scope>NUCLEOTIDE SEQUENCE [LARGE SCALE GENOMIC DNA]</scope>
    <source>
        <strain evidence="2 3">CBS 160.54</strain>
    </source>
</reference>
<dbReference type="SUPFAM" id="SSF53098">
    <property type="entry name" value="Ribonuclease H-like"/>
    <property type="match status" value="1"/>
</dbReference>
<dbReference type="InterPro" id="IPR036397">
    <property type="entry name" value="RNaseH_sf"/>
</dbReference>
<dbReference type="Proteomes" id="UP000030678">
    <property type="component" value="Unassembled WGS sequence"/>
</dbReference>
<dbReference type="GeneID" id="19984019"/>
<proteinExistence type="predicted"/>
<dbReference type="GO" id="GO:0003676">
    <property type="term" value="F:nucleic acid binding"/>
    <property type="evidence" value="ECO:0007669"/>
    <property type="project" value="InterPro"/>
</dbReference>
<evidence type="ECO:0000313" key="3">
    <source>
        <dbReference type="Proteomes" id="UP000030678"/>
    </source>
</evidence>